<gene>
    <name evidence="4" type="ORF">AB3N04_08250</name>
</gene>
<evidence type="ECO:0000256" key="2">
    <source>
        <dbReference type="ARBA" id="ARBA00022801"/>
    </source>
</evidence>
<dbReference type="SUPFAM" id="SSF88713">
    <property type="entry name" value="Glycoside hydrolase/deacetylase"/>
    <property type="match status" value="1"/>
</dbReference>
<keyword evidence="1" id="KW-0479">Metal-binding</keyword>
<evidence type="ECO:0000313" key="4">
    <source>
        <dbReference type="EMBL" id="XDI38301.1"/>
    </source>
</evidence>
<dbReference type="GO" id="GO:0016020">
    <property type="term" value="C:membrane"/>
    <property type="evidence" value="ECO:0007669"/>
    <property type="project" value="TreeGrafter"/>
</dbReference>
<dbReference type="GO" id="GO:0005975">
    <property type="term" value="P:carbohydrate metabolic process"/>
    <property type="evidence" value="ECO:0007669"/>
    <property type="project" value="InterPro"/>
</dbReference>
<dbReference type="PROSITE" id="PS51677">
    <property type="entry name" value="NODB"/>
    <property type="match status" value="1"/>
</dbReference>
<dbReference type="InterPro" id="IPR011330">
    <property type="entry name" value="Glyco_hydro/deAcase_b/a-brl"/>
</dbReference>
<dbReference type="EC" id="3.-.-.-" evidence="4"/>
<accession>A0AB39BYB0</accession>
<keyword evidence="2 4" id="KW-0378">Hydrolase</keyword>
<dbReference type="GO" id="GO:0046872">
    <property type="term" value="F:metal ion binding"/>
    <property type="evidence" value="ECO:0007669"/>
    <property type="project" value="UniProtKB-KW"/>
</dbReference>
<evidence type="ECO:0000259" key="3">
    <source>
        <dbReference type="PROSITE" id="PS51677"/>
    </source>
</evidence>
<proteinExistence type="predicted"/>
<dbReference type="PANTHER" id="PTHR10587:SF133">
    <property type="entry name" value="CHITIN DEACETYLASE 1-RELATED"/>
    <property type="match status" value="1"/>
</dbReference>
<protein>
    <submittedName>
        <fullName evidence="4">Polysaccharide deacetylase family protein</fullName>
        <ecNumber evidence="4">3.-.-.-</ecNumber>
    </submittedName>
</protein>
<dbReference type="EMBL" id="CP162551">
    <property type="protein sequence ID" value="XDI38301.1"/>
    <property type="molecule type" value="Genomic_DNA"/>
</dbReference>
<dbReference type="Pfam" id="PF01522">
    <property type="entry name" value="Polysacc_deac_1"/>
    <property type="match status" value="1"/>
</dbReference>
<dbReference type="CDD" id="cd10917">
    <property type="entry name" value="CE4_NodB_like_6s_7s"/>
    <property type="match status" value="1"/>
</dbReference>
<sequence>MYNSLNKKMITNGCSLSQREEKSVILTFDDGPSKYLEDFLDVLASEQIEAMFFFQTRLLHHKRPWNRLLEEGHVIGAHTHRHPNLSTLQAIDQRREIETSKHQIEKITGQTVKYFRPPFGQFNEETLNVLSDLQLEMVMWDVASFDWLFKGEALRIIDMVKKRVRNGSIVLLHELEQTLRILPLLIKELKEEGYSFKVL</sequence>
<feature type="domain" description="NodB homology" evidence="3">
    <location>
        <begin position="22"/>
        <end position="197"/>
    </location>
</feature>
<evidence type="ECO:0000256" key="1">
    <source>
        <dbReference type="ARBA" id="ARBA00022723"/>
    </source>
</evidence>
<dbReference type="PANTHER" id="PTHR10587">
    <property type="entry name" value="GLYCOSYL TRANSFERASE-RELATED"/>
    <property type="match status" value="1"/>
</dbReference>
<dbReference type="AlphaFoldDB" id="A0AB39BYB0"/>
<dbReference type="GO" id="GO:0016810">
    <property type="term" value="F:hydrolase activity, acting on carbon-nitrogen (but not peptide) bonds"/>
    <property type="evidence" value="ECO:0007669"/>
    <property type="project" value="InterPro"/>
</dbReference>
<name>A0AB39BYB0_9BACI</name>
<dbReference type="RefSeq" id="WP_368505610.1">
    <property type="nucleotide sequence ID" value="NZ_CP162551.1"/>
</dbReference>
<dbReference type="InterPro" id="IPR050248">
    <property type="entry name" value="Polysacc_deacetylase_ArnD"/>
</dbReference>
<reference evidence="4" key="1">
    <citation type="submission" date="2024-07" db="EMBL/GenBank/DDBJ databases">
        <title>Identification and characteristics of an arsenic-resistant bacterial isolate, which belongs to a novel species.</title>
        <authorList>
            <person name="Juszczyk A."/>
            <person name="Kowalczyk A."/>
            <person name="Was K."/>
            <person name="Kosowicz W."/>
            <person name="Budzyn A."/>
            <person name="Latowski D."/>
        </authorList>
    </citation>
    <scope>NUCLEOTIDE SEQUENCE</scope>
    <source>
        <strain evidence="4">As8PL</strain>
    </source>
</reference>
<organism evidence="4">
    <name type="scientific">Alkalihalophilus sp. As8PL</name>
    <dbReference type="NCBI Taxonomy" id="3237103"/>
    <lineage>
        <taxon>Bacteria</taxon>
        <taxon>Bacillati</taxon>
        <taxon>Bacillota</taxon>
        <taxon>Bacilli</taxon>
        <taxon>Bacillales</taxon>
        <taxon>Bacillaceae</taxon>
        <taxon>Alkalihalophilus</taxon>
    </lineage>
</organism>
<dbReference type="Gene3D" id="3.20.20.370">
    <property type="entry name" value="Glycoside hydrolase/deacetylase"/>
    <property type="match status" value="1"/>
</dbReference>
<dbReference type="InterPro" id="IPR002509">
    <property type="entry name" value="NODB_dom"/>
</dbReference>